<reference evidence="1 2" key="1">
    <citation type="journal article" date="2015" name="Genome Announc.">
        <title>Draft Genome Sequences of Leptospira santarosai Strains U160, U164, and U233, Isolated from Asymptomatic Cattle.</title>
        <authorList>
            <person name="Kremer F.S."/>
            <person name="Eslabao M.R."/>
            <person name="Provisor M."/>
            <person name="Woloski R.D."/>
            <person name="Ramires O.V."/>
            <person name="Moreno L.Z."/>
            <person name="Moreno A.M."/>
            <person name="Hamond C."/>
            <person name="Lilenbaum W."/>
            <person name="Dellagostin O.A."/>
        </authorList>
    </citation>
    <scope>NUCLEOTIDE SEQUENCE [LARGE SCALE GENOMIC DNA]</scope>
    <source>
        <strain evidence="1 2">U160</strain>
    </source>
</reference>
<proteinExistence type="predicted"/>
<sequence length="95" mass="11210">MKEQNHTCHAIGCNTKTKPEMFMCLKHWRMIPKRTQQLIWKYYRPGQCDDWKPSLEYCITAKLALCEVATKEKISVNGDEDELKLYDWLMGKPTA</sequence>
<evidence type="ECO:0000313" key="1">
    <source>
        <dbReference type="EMBL" id="AVQ11655.1"/>
    </source>
</evidence>
<dbReference type="EMBL" id="CP027843">
    <property type="protein sequence ID" value="AVQ11655.1"/>
    <property type="molecule type" value="Genomic_DNA"/>
</dbReference>
<evidence type="ECO:0000313" key="2">
    <source>
        <dbReference type="Proteomes" id="UP000033961"/>
    </source>
</evidence>
<protein>
    <submittedName>
        <fullName evidence="1">Uncharacterized protein</fullName>
    </submittedName>
</protein>
<dbReference type="Proteomes" id="UP000033961">
    <property type="component" value="Chromosome I"/>
</dbReference>
<gene>
    <name evidence="1" type="ORF">XB16_1323</name>
</gene>
<accession>A0A2P1QRX0</accession>
<organism evidence="1 2">
    <name type="scientific">Leptospira santarosai</name>
    <dbReference type="NCBI Taxonomy" id="28183"/>
    <lineage>
        <taxon>Bacteria</taxon>
        <taxon>Pseudomonadati</taxon>
        <taxon>Spirochaetota</taxon>
        <taxon>Spirochaetia</taxon>
        <taxon>Leptospirales</taxon>
        <taxon>Leptospiraceae</taxon>
        <taxon>Leptospira</taxon>
    </lineage>
</organism>
<name>A0A2P1QRX0_9LEPT</name>
<dbReference type="AlphaFoldDB" id="A0A2P1QRX0"/>